<keyword evidence="1" id="KW-0479">Metal-binding</keyword>
<dbReference type="PANTHER" id="PTHR31669:SF306">
    <property type="entry name" value="PROTEIN FAR1-RELATED SEQUENCE"/>
    <property type="match status" value="1"/>
</dbReference>
<dbReference type="InParanoid" id="A0A0P0WLI0"/>
<dbReference type="PaxDb" id="39947-A0A0P0WLI0"/>
<keyword evidence="1" id="KW-0863">Zinc-finger</keyword>
<dbReference type="Proteomes" id="UP000059680">
    <property type="component" value="Chromosome 5"/>
</dbReference>
<feature type="non-terminal residue" evidence="2">
    <location>
        <position position="1"/>
    </location>
</feature>
<reference evidence="2 3" key="2">
    <citation type="journal article" date="2013" name="Plant Cell Physiol.">
        <title>Rice Annotation Project Database (RAP-DB): an integrative and interactive database for rice genomics.</title>
        <authorList>
            <person name="Sakai H."/>
            <person name="Lee S.S."/>
            <person name="Tanaka T."/>
            <person name="Numa H."/>
            <person name="Kim J."/>
            <person name="Kawahara Y."/>
            <person name="Wakimoto H."/>
            <person name="Yang C.C."/>
            <person name="Iwamoto M."/>
            <person name="Abe T."/>
            <person name="Yamada Y."/>
            <person name="Muto A."/>
            <person name="Inokuchi H."/>
            <person name="Ikemura T."/>
            <person name="Matsumoto T."/>
            <person name="Sasaki T."/>
            <person name="Itoh T."/>
        </authorList>
    </citation>
    <scope>NUCLEOTIDE SEQUENCE [LARGE SCALE GENOMIC DNA]</scope>
    <source>
        <strain evidence="3">cv. Nipponbare</strain>
    </source>
</reference>
<evidence type="ECO:0000313" key="3">
    <source>
        <dbReference type="Proteomes" id="UP000059680"/>
    </source>
</evidence>
<comment type="subcellular location">
    <subcellularLocation>
        <location evidence="1">Nucleus</location>
    </subcellularLocation>
</comment>
<dbReference type="GO" id="GO:0006355">
    <property type="term" value="P:regulation of DNA-templated transcription"/>
    <property type="evidence" value="ECO:0007669"/>
    <property type="project" value="UniProtKB-UniRule"/>
</dbReference>
<dbReference type="Gramene" id="Os05t0370100-00">
    <property type="protein sequence ID" value="Os05t0370100-00"/>
    <property type="gene ID" value="Os05g0370100"/>
</dbReference>
<name>A0A0P0WLI0_ORYSJ</name>
<dbReference type="AlphaFoldDB" id="A0A0P0WLI0"/>
<comment type="function">
    <text evidence="1">Putative transcription activator involved in regulating light control of development.</text>
</comment>
<proteinExistence type="inferred from homology"/>
<sequence length="99" mass="11702">NLGFSTKFDQRRSWVPAYFSDIPLLGLLRTTSRSESADSFFSRLIGWKLALVEFWLRLDAALEEQRHKELEEDNITLHTIRNLKTEWVIEKHASEFFTT</sequence>
<keyword evidence="1" id="KW-0539">Nucleus</keyword>
<dbReference type="EMBL" id="AP014961">
    <property type="protein sequence ID" value="BAS93676.1"/>
    <property type="molecule type" value="Genomic_DNA"/>
</dbReference>
<dbReference type="GO" id="GO:0008270">
    <property type="term" value="F:zinc ion binding"/>
    <property type="evidence" value="ECO:0007669"/>
    <property type="project" value="UniProtKB-UniRule"/>
</dbReference>
<accession>A0A0P0WLI0</accession>
<keyword evidence="1" id="KW-0862">Zinc</keyword>
<dbReference type="PANTHER" id="PTHR31669">
    <property type="entry name" value="PROTEIN FAR1-RELATED SEQUENCE 10-RELATED"/>
    <property type="match status" value="1"/>
</dbReference>
<dbReference type="GO" id="GO:0005634">
    <property type="term" value="C:nucleus"/>
    <property type="evidence" value="ECO:0007669"/>
    <property type="project" value="UniProtKB-SubCell"/>
</dbReference>
<evidence type="ECO:0000313" key="2">
    <source>
        <dbReference type="EMBL" id="BAS93676.1"/>
    </source>
</evidence>
<protein>
    <recommendedName>
        <fullName evidence="1">Protein FAR1-RELATED SEQUENCE</fullName>
    </recommendedName>
</protein>
<organism evidence="2 3">
    <name type="scientific">Oryza sativa subsp. japonica</name>
    <name type="common">Rice</name>
    <dbReference type="NCBI Taxonomy" id="39947"/>
    <lineage>
        <taxon>Eukaryota</taxon>
        <taxon>Viridiplantae</taxon>
        <taxon>Streptophyta</taxon>
        <taxon>Embryophyta</taxon>
        <taxon>Tracheophyta</taxon>
        <taxon>Spermatophyta</taxon>
        <taxon>Magnoliopsida</taxon>
        <taxon>Liliopsida</taxon>
        <taxon>Poales</taxon>
        <taxon>Poaceae</taxon>
        <taxon>BOP clade</taxon>
        <taxon>Oryzoideae</taxon>
        <taxon>Oryzeae</taxon>
        <taxon>Oryzinae</taxon>
        <taxon>Oryza</taxon>
        <taxon>Oryza sativa</taxon>
    </lineage>
</organism>
<reference evidence="3" key="1">
    <citation type="journal article" date="2005" name="Nature">
        <title>The map-based sequence of the rice genome.</title>
        <authorList>
            <consortium name="International rice genome sequencing project (IRGSP)"/>
            <person name="Matsumoto T."/>
            <person name="Wu J."/>
            <person name="Kanamori H."/>
            <person name="Katayose Y."/>
            <person name="Fujisawa M."/>
            <person name="Namiki N."/>
            <person name="Mizuno H."/>
            <person name="Yamamoto K."/>
            <person name="Antonio B.A."/>
            <person name="Baba T."/>
            <person name="Sakata K."/>
            <person name="Nagamura Y."/>
            <person name="Aoki H."/>
            <person name="Arikawa K."/>
            <person name="Arita K."/>
            <person name="Bito T."/>
            <person name="Chiden Y."/>
            <person name="Fujitsuka N."/>
            <person name="Fukunaka R."/>
            <person name="Hamada M."/>
            <person name="Harada C."/>
            <person name="Hayashi A."/>
            <person name="Hijishita S."/>
            <person name="Honda M."/>
            <person name="Hosokawa S."/>
            <person name="Ichikawa Y."/>
            <person name="Idonuma A."/>
            <person name="Iijima M."/>
            <person name="Ikeda M."/>
            <person name="Ikeno M."/>
            <person name="Ito K."/>
            <person name="Ito S."/>
            <person name="Ito T."/>
            <person name="Ito Y."/>
            <person name="Ito Y."/>
            <person name="Iwabuchi A."/>
            <person name="Kamiya K."/>
            <person name="Karasawa W."/>
            <person name="Kurita K."/>
            <person name="Katagiri S."/>
            <person name="Kikuta A."/>
            <person name="Kobayashi H."/>
            <person name="Kobayashi N."/>
            <person name="Machita K."/>
            <person name="Maehara T."/>
            <person name="Masukawa M."/>
            <person name="Mizubayashi T."/>
            <person name="Mukai Y."/>
            <person name="Nagasaki H."/>
            <person name="Nagata Y."/>
            <person name="Naito S."/>
            <person name="Nakashima M."/>
            <person name="Nakama Y."/>
            <person name="Nakamichi Y."/>
            <person name="Nakamura M."/>
            <person name="Meguro A."/>
            <person name="Negishi M."/>
            <person name="Ohta I."/>
            <person name="Ohta T."/>
            <person name="Okamoto M."/>
            <person name="Ono N."/>
            <person name="Saji S."/>
            <person name="Sakaguchi M."/>
            <person name="Sakai K."/>
            <person name="Shibata M."/>
            <person name="Shimokawa T."/>
            <person name="Song J."/>
            <person name="Takazaki Y."/>
            <person name="Terasawa K."/>
            <person name="Tsugane M."/>
            <person name="Tsuji K."/>
            <person name="Ueda S."/>
            <person name="Waki K."/>
            <person name="Yamagata H."/>
            <person name="Yamamoto M."/>
            <person name="Yamamoto S."/>
            <person name="Yamane H."/>
            <person name="Yoshiki S."/>
            <person name="Yoshihara R."/>
            <person name="Yukawa K."/>
            <person name="Zhong H."/>
            <person name="Yano M."/>
            <person name="Yuan Q."/>
            <person name="Ouyang S."/>
            <person name="Liu J."/>
            <person name="Jones K.M."/>
            <person name="Gansberger K."/>
            <person name="Moffat K."/>
            <person name="Hill J."/>
            <person name="Bera J."/>
            <person name="Fadrosh D."/>
            <person name="Jin S."/>
            <person name="Johri S."/>
            <person name="Kim M."/>
            <person name="Overton L."/>
            <person name="Reardon M."/>
            <person name="Tsitrin T."/>
            <person name="Vuong H."/>
            <person name="Weaver B."/>
            <person name="Ciecko A."/>
            <person name="Tallon L."/>
            <person name="Jackson J."/>
            <person name="Pai G."/>
            <person name="Aken S.V."/>
            <person name="Utterback T."/>
            <person name="Reidmuller S."/>
            <person name="Feldblyum T."/>
            <person name="Hsiao J."/>
            <person name="Zismann V."/>
            <person name="Iobst S."/>
            <person name="de Vazeille A.R."/>
            <person name="Buell C.R."/>
            <person name="Ying K."/>
            <person name="Li Y."/>
            <person name="Lu T."/>
            <person name="Huang Y."/>
            <person name="Zhao Q."/>
            <person name="Feng Q."/>
            <person name="Zhang L."/>
            <person name="Zhu J."/>
            <person name="Weng Q."/>
            <person name="Mu J."/>
            <person name="Lu Y."/>
            <person name="Fan D."/>
            <person name="Liu Y."/>
            <person name="Guan J."/>
            <person name="Zhang Y."/>
            <person name="Yu S."/>
            <person name="Liu X."/>
            <person name="Zhang Y."/>
            <person name="Hong G."/>
            <person name="Han B."/>
            <person name="Choisne N."/>
            <person name="Demange N."/>
            <person name="Orjeda G."/>
            <person name="Samain S."/>
            <person name="Cattolico L."/>
            <person name="Pelletier E."/>
            <person name="Couloux A."/>
            <person name="Segurens B."/>
            <person name="Wincker P."/>
            <person name="D'Hont A."/>
            <person name="Scarpelli C."/>
            <person name="Weissenbach J."/>
            <person name="Salanoubat M."/>
            <person name="Quetier F."/>
            <person name="Yu Y."/>
            <person name="Kim H.R."/>
            <person name="Rambo T."/>
            <person name="Currie J."/>
            <person name="Collura K."/>
            <person name="Luo M."/>
            <person name="Yang T."/>
            <person name="Ammiraju J.S.S."/>
            <person name="Engler F."/>
            <person name="Soderlund C."/>
            <person name="Wing R.A."/>
            <person name="Palmer L.E."/>
            <person name="de la Bastide M."/>
            <person name="Spiegel L."/>
            <person name="Nascimento L."/>
            <person name="Zutavern T."/>
            <person name="O'Shaughnessy A."/>
            <person name="Dike S."/>
            <person name="Dedhia N."/>
            <person name="Preston R."/>
            <person name="Balija V."/>
            <person name="McCombie W.R."/>
            <person name="Chow T."/>
            <person name="Chen H."/>
            <person name="Chung M."/>
            <person name="Chen C."/>
            <person name="Shaw J."/>
            <person name="Wu H."/>
            <person name="Hsiao K."/>
            <person name="Chao Y."/>
            <person name="Chu M."/>
            <person name="Cheng C."/>
            <person name="Hour A."/>
            <person name="Lee P."/>
            <person name="Lin S."/>
            <person name="Lin Y."/>
            <person name="Liou J."/>
            <person name="Liu S."/>
            <person name="Hsing Y."/>
            <person name="Raghuvanshi S."/>
            <person name="Mohanty A."/>
            <person name="Bharti A.K."/>
            <person name="Gaur A."/>
            <person name="Gupta V."/>
            <person name="Kumar D."/>
            <person name="Ravi V."/>
            <person name="Vij S."/>
            <person name="Kapur A."/>
            <person name="Khurana P."/>
            <person name="Khurana P."/>
            <person name="Khurana J.P."/>
            <person name="Tyagi A.K."/>
            <person name="Gaikwad K."/>
            <person name="Singh A."/>
            <person name="Dalal V."/>
            <person name="Srivastava S."/>
            <person name="Dixit A."/>
            <person name="Pal A.K."/>
            <person name="Ghazi I.A."/>
            <person name="Yadav M."/>
            <person name="Pandit A."/>
            <person name="Bhargava A."/>
            <person name="Sureshbabu K."/>
            <person name="Batra K."/>
            <person name="Sharma T.R."/>
            <person name="Mohapatra T."/>
            <person name="Singh N.K."/>
            <person name="Messing J."/>
            <person name="Nelson A.B."/>
            <person name="Fuks G."/>
            <person name="Kavchok S."/>
            <person name="Keizer G."/>
            <person name="Linton E."/>
            <person name="Llaca V."/>
            <person name="Song R."/>
            <person name="Tanyolac B."/>
            <person name="Young S."/>
            <person name="Ho-Il K."/>
            <person name="Hahn J.H."/>
            <person name="Sangsakoo G."/>
            <person name="Vanavichit A."/>
            <person name="de Mattos Luiz.A.T."/>
            <person name="Zimmer P.D."/>
            <person name="Malone G."/>
            <person name="Dellagostin O."/>
            <person name="de Oliveira A.C."/>
            <person name="Bevan M."/>
            <person name="Bancroft I."/>
            <person name="Minx P."/>
            <person name="Cordum H."/>
            <person name="Wilson R."/>
            <person name="Cheng Z."/>
            <person name="Jin W."/>
            <person name="Jiang J."/>
            <person name="Leong S.A."/>
            <person name="Iwama H."/>
            <person name="Gojobori T."/>
            <person name="Itoh T."/>
            <person name="Niimura Y."/>
            <person name="Fujii Y."/>
            <person name="Habara T."/>
            <person name="Sakai H."/>
            <person name="Sato Y."/>
            <person name="Wilson G."/>
            <person name="Kumar K."/>
            <person name="McCouch S."/>
            <person name="Juretic N."/>
            <person name="Hoen D."/>
            <person name="Wright S."/>
            <person name="Bruskiewich R."/>
            <person name="Bureau T."/>
            <person name="Miyao A."/>
            <person name="Hirochika H."/>
            <person name="Nishikawa T."/>
            <person name="Kadowaki K."/>
            <person name="Sugiura M."/>
            <person name="Burr B."/>
            <person name="Sasaki T."/>
        </authorList>
    </citation>
    <scope>NUCLEOTIDE SEQUENCE [LARGE SCALE GENOMIC DNA]</scope>
    <source>
        <strain evidence="3">cv. Nipponbare</strain>
    </source>
</reference>
<keyword evidence="3" id="KW-1185">Reference proteome</keyword>
<gene>
    <name evidence="2" type="ordered locus">Os05g0370100</name>
    <name evidence="2" type="ORF">OSNPB_050370100</name>
</gene>
<comment type="similarity">
    <text evidence="1">Belongs to the FHY3/FAR1 family.</text>
</comment>
<evidence type="ECO:0000256" key="1">
    <source>
        <dbReference type="RuleBase" id="RU367018"/>
    </source>
</evidence>
<reference evidence="2 3" key="3">
    <citation type="journal article" date="2013" name="Rice">
        <title>Improvement of the Oryza sativa Nipponbare reference genome using next generation sequence and optical map data.</title>
        <authorList>
            <person name="Kawahara Y."/>
            <person name="de la Bastide M."/>
            <person name="Hamilton J.P."/>
            <person name="Kanamori H."/>
            <person name="McCombie W.R."/>
            <person name="Ouyang S."/>
            <person name="Schwartz D.C."/>
            <person name="Tanaka T."/>
            <person name="Wu J."/>
            <person name="Zhou S."/>
            <person name="Childs K.L."/>
            <person name="Davidson R.M."/>
            <person name="Lin H."/>
            <person name="Quesada-Ocampo L."/>
            <person name="Vaillancourt B."/>
            <person name="Sakai H."/>
            <person name="Lee S.S."/>
            <person name="Kim J."/>
            <person name="Numa H."/>
            <person name="Itoh T."/>
            <person name="Buell C.R."/>
            <person name="Matsumoto T."/>
        </authorList>
    </citation>
    <scope>NUCLEOTIDE SEQUENCE [LARGE SCALE GENOMIC DNA]</scope>
    <source>
        <strain evidence="3">cv. Nipponbare</strain>
    </source>
</reference>
<dbReference type="InterPro" id="IPR031052">
    <property type="entry name" value="FHY3/FAR1"/>
</dbReference>